<evidence type="ECO:0000313" key="2">
    <source>
        <dbReference type="Proteomes" id="UP000887578"/>
    </source>
</evidence>
<protein>
    <submittedName>
        <fullName evidence="3">Uncharacterized protein</fullName>
    </submittedName>
</protein>
<feature type="transmembrane region" description="Helical" evidence="1">
    <location>
        <begin position="206"/>
        <end position="229"/>
    </location>
</feature>
<name>A0A914P6B0_9BILA</name>
<sequence length="364" mass="41615">MSSSSSSTYDLLQGYAWPYQIFLIINCIIICLLYPLFILSIQYSDKKLNHTYKGLFFCCATTSLITSICQVLYAPVLTPKFFGIVVTGIAKDLGAETNVWFFQLAIIMLTNSQLCCLAFLIFQFSHLTPNCMWSKLGKNTYMLFLAYFVYLICMIVAVISLTRFSTTSKSDFSIFVQTTENNFGKELILRRETYFAFIFKYNPASFALSTIVLSSIFFICFAAFYYTYILSKVIANTRKHVSEQTYKLEKAMFRTFIFKTGMMFFFYFVPLFIYGISIWTEIDCPLLSVLINVIYISHGCVSYIVSFFFVGPYRKLITKLIKHKFSISGFSTSATTSSVSPIDKRTLSIRNNNNNGITKSNSGN</sequence>
<accession>A0A914P6B0</accession>
<organism evidence="2 3">
    <name type="scientific">Panagrolaimus davidi</name>
    <dbReference type="NCBI Taxonomy" id="227884"/>
    <lineage>
        <taxon>Eukaryota</taxon>
        <taxon>Metazoa</taxon>
        <taxon>Ecdysozoa</taxon>
        <taxon>Nematoda</taxon>
        <taxon>Chromadorea</taxon>
        <taxon>Rhabditida</taxon>
        <taxon>Tylenchina</taxon>
        <taxon>Panagrolaimomorpha</taxon>
        <taxon>Panagrolaimoidea</taxon>
        <taxon>Panagrolaimidae</taxon>
        <taxon>Panagrolaimus</taxon>
    </lineage>
</organism>
<keyword evidence="2" id="KW-1185">Reference proteome</keyword>
<keyword evidence="1" id="KW-1133">Transmembrane helix</keyword>
<reference evidence="3" key="1">
    <citation type="submission" date="2022-11" db="UniProtKB">
        <authorList>
            <consortium name="WormBaseParasite"/>
        </authorList>
    </citation>
    <scope>IDENTIFICATION</scope>
</reference>
<evidence type="ECO:0000313" key="3">
    <source>
        <dbReference type="WBParaSite" id="PDA_v2.g10236.t1"/>
    </source>
</evidence>
<dbReference type="WBParaSite" id="PDA_v2.g10236.t1">
    <property type="protein sequence ID" value="PDA_v2.g10236.t1"/>
    <property type="gene ID" value="PDA_v2.g10236"/>
</dbReference>
<keyword evidence="1" id="KW-0812">Transmembrane</keyword>
<proteinExistence type="predicted"/>
<feature type="transmembrane region" description="Helical" evidence="1">
    <location>
        <begin position="286"/>
        <end position="310"/>
    </location>
</feature>
<feature type="transmembrane region" description="Helical" evidence="1">
    <location>
        <begin position="20"/>
        <end position="43"/>
    </location>
</feature>
<feature type="transmembrane region" description="Helical" evidence="1">
    <location>
        <begin position="100"/>
        <end position="122"/>
    </location>
</feature>
<dbReference type="Proteomes" id="UP000887578">
    <property type="component" value="Unplaced"/>
</dbReference>
<keyword evidence="1" id="KW-0472">Membrane</keyword>
<dbReference type="InterPro" id="IPR019422">
    <property type="entry name" value="7TM_GPCR_serpentine_rcpt_Srh"/>
</dbReference>
<dbReference type="Pfam" id="PF10318">
    <property type="entry name" value="7TM_GPCR_Srh"/>
    <property type="match status" value="1"/>
</dbReference>
<evidence type="ECO:0000256" key="1">
    <source>
        <dbReference type="SAM" id="Phobius"/>
    </source>
</evidence>
<feature type="transmembrane region" description="Helical" evidence="1">
    <location>
        <begin position="143"/>
        <end position="162"/>
    </location>
</feature>
<feature type="transmembrane region" description="Helical" evidence="1">
    <location>
        <begin position="256"/>
        <end position="280"/>
    </location>
</feature>
<feature type="transmembrane region" description="Helical" evidence="1">
    <location>
        <begin position="55"/>
        <end position="73"/>
    </location>
</feature>
<dbReference type="AlphaFoldDB" id="A0A914P6B0"/>